<keyword evidence="1" id="KW-0489">Methyltransferase</keyword>
<reference evidence="1" key="1">
    <citation type="journal article" date="2018" name="Genome Biol.">
        <title>SKESA: strategic k-mer extension for scrupulous assemblies.</title>
        <authorList>
            <person name="Souvorov A."/>
            <person name="Agarwala R."/>
            <person name="Lipman D.J."/>
        </authorList>
    </citation>
    <scope>NUCLEOTIDE SEQUENCE</scope>
    <source>
        <strain evidence="1">09-2247</strain>
    </source>
</reference>
<dbReference type="GO" id="GO:0032259">
    <property type="term" value="P:methylation"/>
    <property type="evidence" value="ECO:0007669"/>
    <property type="project" value="UniProtKB-KW"/>
</dbReference>
<dbReference type="GO" id="GO:0008168">
    <property type="term" value="F:methyltransferase activity"/>
    <property type="evidence" value="ECO:0007669"/>
    <property type="project" value="UniProtKB-KW"/>
</dbReference>
<evidence type="ECO:0000313" key="1">
    <source>
        <dbReference type="EMBL" id="HAE9354859.1"/>
    </source>
</evidence>
<gene>
    <name evidence="1" type="ORF">G4Y05_004530</name>
</gene>
<reference evidence="1" key="2">
    <citation type="submission" date="2018-07" db="EMBL/GenBank/DDBJ databases">
        <authorList>
            <consortium name="NCBI Pathogen Detection Project"/>
        </authorList>
    </citation>
    <scope>NUCLEOTIDE SEQUENCE</scope>
    <source>
        <strain evidence="1">09-2247</strain>
    </source>
</reference>
<dbReference type="AlphaFoldDB" id="A0A739A0T8"/>
<comment type="caution">
    <text evidence="1">The sequence shown here is derived from an EMBL/GenBank/DDBJ whole genome shotgun (WGS) entry which is preliminary data.</text>
</comment>
<dbReference type="EMBL" id="DAATOC010000099">
    <property type="protein sequence ID" value="HAE9354859.1"/>
    <property type="molecule type" value="Genomic_DNA"/>
</dbReference>
<sequence length="92" mass="9995">MSLAPGVVRDSIIECFLRLGREASIEEITNAVYLKIGEISKSSVRSYLSLNTPGLFERVDRGVYRLNGDAGITPSLDLTSSPKAVGKSTIFF</sequence>
<protein>
    <submittedName>
        <fullName evidence="1">Site-specific DNA-methyltransferase</fullName>
    </submittedName>
</protein>
<feature type="non-terminal residue" evidence="1">
    <location>
        <position position="92"/>
    </location>
</feature>
<organism evidence="1">
    <name type="scientific">Salmonella montevideo</name>
    <dbReference type="NCBI Taxonomy" id="115981"/>
    <lineage>
        <taxon>Bacteria</taxon>
        <taxon>Pseudomonadati</taxon>
        <taxon>Pseudomonadota</taxon>
        <taxon>Gammaproteobacteria</taxon>
        <taxon>Enterobacterales</taxon>
        <taxon>Enterobacteriaceae</taxon>
        <taxon>Salmonella</taxon>
    </lineage>
</organism>
<accession>A0A739A0T8</accession>
<proteinExistence type="predicted"/>
<name>A0A739A0T8_SALMO</name>
<keyword evidence="1" id="KW-0808">Transferase</keyword>